<organism evidence="2 3">
    <name type="scientific">Cotesia glomerata</name>
    <name type="common">Lepidopteran parasitic wasp</name>
    <name type="synonym">Apanteles glomeratus</name>
    <dbReference type="NCBI Taxonomy" id="32391"/>
    <lineage>
        <taxon>Eukaryota</taxon>
        <taxon>Metazoa</taxon>
        <taxon>Ecdysozoa</taxon>
        <taxon>Arthropoda</taxon>
        <taxon>Hexapoda</taxon>
        <taxon>Insecta</taxon>
        <taxon>Pterygota</taxon>
        <taxon>Neoptera</taxon>
        <taxon>Endopterygota</taxon>
        <taxon>Hymenoptera</taxon>
        <taxon>Apocrita</taxon>
        <taxon>Ichneumonoidea</taxon>
        <taxon>Braconidae</taxon>
        <taxon>Microgastrinae</taxon>
        <taxon>Cotesia</taxon>
    </lineage>
</organism>
<gene>
    <name evidence="2" type="ORF">KQX54_011290</name>
</gene>
<feature type="region of interest" description="Disordered" evidence="1">
    <location>
        <begin position="203"/>
        <end position="223"/>
    </location>
</feature>
<reference evidence="2 3" key="1">
    <citation type="journal article" date="2021" name="J. Hered.">
        <title>A chromosome-level genome assembly of the parasitoid wasp, Cotesia glomerata (Hymenoptera: Braconidae).</title>
        <authorList>
            <person name="Pinto B.J."/>
            <person name="Weis J.J."/>
            <person name="Gamble T."/>
            <person name="Ode P.J."/>
            <person name="Paul R."/>
            <person name="Zaspel J.M."/>
        </authorList>
    </citation>
    <scope>NUCLEOTIDE SEQUENCE [LARGE SCALE GENOMIC DNA]</scope>
    <source>
        <strain evidence="2">CgM1</strain>
    </source>
</reference>
<feature type="region of interest" description="Disordered" evidence="1">
    <location>
        <begin position="471"/>
        <end position="519"/>
    </location>
</feature>
<feature type="region of interest" description="Disordered" evidence="1">
    <location>
        <begin position="164"/>
        <end position="191"/>
    </location>
</feature>
<feature type="compositionally biased region" description="Basic and acidic residues" evidence="1">
    <location>
        <begin position="471"/>
        <end position="488"/>
    </location>
</feature>
<accession>A0AAV7IHH1</accession>
<dbReference type="EMBL" id="JAHXZJ010000374">
    <property type="protein sequence ID" value="KAH0561021.1"/>
    <property type="molecule type" value="Genomic_DNA"/>
</dbReference>
<evidence type="ECO:0000313" key="3">
    <source>
        <dbReference type="Proteomes" id="UP000826195"/>
    </source>
</evidence>
<sequence length="519" mass="59609">MAGFFENIPLDTLTLTHLQSQIKRNLIYFIMNGNQGKSRTAIFKRNKKKIENHRKLYPKDKLLQLLPDGFLEEVNDMETLKQSIQLDKKLKVRKSLSIVDGPESNGAKKRRITISEKQDVNLKKKKINQATKDVFSREDGAFVNYVKPRSISNKTVDKRIIEHSDNEDGDGEDNHDADERSNSTQNVDEGSRILENLENLRARQEGQADQSNAGTSRRIDENNLDGHGEYELLEITLPVVDADLDTIYASSPIIPEEEEEEDNSAISLNDDQNEDPNDAENGLTENGSTSNNQPFDQLFSNLWPETNNSNVDQENPTVTVSITQLKQCFKEFGKHFMGNMLQIQKDTKNNEEEFEIPPVVNNKIKIFGIDLDAEQLYKAKDVKTMRHCVNNVLRAFWPLETRKRLVLSDRAGKPANRITIQQDEIEKIKKICKLLQKGRNFDKKNPDNCIENIRSWIDAVLKNDRRPLLTEEQKKVRNEKAKQWREQQKLPPTEGGTNVSGRKRQQKSSKSNKQDQKTV</sequence>
<evidence type="ECO:0000256" key="1">
    <source>
        <dbReference type="SAM" id="MobiDB-lite"/>
    </source>
</evidence>
<comment type="caution">
    <text evidence="2">The sequence shown here is derived from an EMBL/GenBank/DDBJ whole genome shotgun (WGS) entry which is preliminary data.</text>
</comment>
<proteinExistence type="predicted"/>
<keyword evidence="3" id="KW-1185">Reference proteome</keyword>
<dbReference type="AlphaFoldDB" id="A0AAV7IHH1"/>
<feature type="compositionally biased region" description="Polar residues" evidence="1">
    <location>
        <begin position="283"/>
        <end position="315"/>
    </location>
</feature>
<dbReference type="Proteomes" id="UP000826195">
    <property type="component" value="Unassembled WGS sequence"/>
</dbReference>
<evidence type="ECO:0000313" key="2">
    <source>
        <dbReference type="EMBL" id="KAH0561021.1"/>
    </source>
</evidence>
<feature type="compositionally biased region" description="Basic and acidic residues" evidence="1">
    <location>
        <begin position="164"/>
        <end position="181"/>
    </location>
</feature>
<name>A0AAV7IHH1_COTGL</name>
<protein>
    <submittedName>
        <fullName evidence="2">Uncharacterized protein</fullName>
    </submittedName>
</protein>
<feature type="region of interest" description="Disordered" evidence="1">
    <location>
        <begin position="252"/>
        <end position="315"/>
    </location>
</feature>